<dbReference type="Gene3D" id="3.40.50.10320">
    <property type="entry name" value="LmbE-like"/>
    <property type="match status" value="1"/>
</dbReference>
<reference evidence="1" key="1">
    <citation type="journal article" date="2023" name="Antonie Van Leeuwenhoek">
        <title>Mesoterricola silvestris gen. nov., sp. nov., Mesoterricola sediminis sp. nov., Geothrix oryzae sp. nov., Geothrix edaphica sp. nov., Geothrix rubra sp. nov., and Geothrix limicola sp. nov., six novel members of Acidobacteriota isolated from soils.</title>
        <authorList>
            <person name="Itoh H."/>
            <person name="Sugisawa Y."/>
            <person name="Mise K."/>
            <person name="Xu Z."/>
            <person name="Kuniyasu M."/>
            <person name="Ushijima N."/>
            <person name="Kawano K."/>
            <person name="Kobayashi E."/>
            <person name="Shiratori Y."/>
            <person name="Masuda Y."/>
            <person name="Senoo K."/>
        </authorList>
    </citation>
    <scope>NUCLEOTIDE SEQUENCE</scope>
    <source>
        <strain evidence="1">Red802</strain>
    </source>
</reference>
<dbReference type="PANTHER" id="PTHR12993:SF11">
    <property type="entry name" value="N-ACETYLGLUCOSAMINYL-PHOSPHATIDYLINOSITOL DE-N-ACETYLASE"/>
    <property type="match status" value="1"/>
</dbReference>
<proteinExistence type="predicted"/>
<dbReference type="Proteomes" id="UP001165044">
    <property type="component" value="Unassembled WGS sequence"/>
</dbReference>
<name>A0ABQ5PTB3_9BACT</name>
<gene>
    <name evidence="1" type="ORF">GETHED_00360</name>
</gene>
<sequence>MWNPQSVLVLAPHTDDYEIGAGGYIHRLISGGATLHAMAFSTAAESLPAGLAPDTLAHECREAARRLGIPAGNLDIHDFPVRRFPEHRQPILELLVAARRRIAPDLVLVHATTDVHQDHQVITQEAIRAFKGTTILGYELPWNDLQFSAQCMVQLSEENLQAKLHALEAYGSQMHRAYAKPDVPTGLARVRGVSVGFDYAEAFEVIRWIQP</sequence>
<dbReference type="InterPro" id="IPR024078">
    <property type="entry name" value="LmbE-like_dom_sf"/>
</dbReference>
<keyword evidence="2" id="KW-1185">Reference proteome</keyword>
<dbReference type="PANTHER" id="PTHR12993">
    <property type="entry name" value="N-ACETYLGLUCOSAMINYL-PHOSPHATIDYLINOSITOL DE-N-ACETYLASE-RELATED"/>
    <property type="match status" value="1"/>
</dbReference>
<comment type="caution">
    <text evidence="1">The sequence shown here is derived from an EMBL/GenBank/DDBJ whole genome shotgun (WGS) entry which is preliminary data.</text>
</comment>
<protein>
    <recommendedName>
        <fullName evidence="3">PIG-L family deacetylase</fullName>
    </recommendedName>
</protein>
<dbReference type="Pfam" id="PF02585">
    <property type="entry name" value="PIG-L"/>
    <property type="match status" value="1"/>
</dbReference>
<evidence type="ECO:0000313" key="2">
    <source>
        <dbReference type="Proteomes" id="UP001165044"/>
    </source>
</evidence>
<accession>A0ABQ5PTB3</accession>
<dbReference type="InterPro" id="IPR003737">
    <property type="entry name" value="GlcNAc_PI_deacetylase-related"/>
</dbReference>
<evidence type="ECO:0008006" key="3">
    <source>
        <dbReference type="Google" id="ProtNLM"/>
    </source>
</evidence>
<dbReference type="EMBL" id="BSDC01000001">
    <property type="protein sequence ID" value="GLH65672.1"/>
    <property type="molecule type" value="Genomic_DNA"/>
</dbReference>
<dbReference type="RefSeq" id="WP_285605762.1">
    <property type="nucleotide sequence ID" value="NZ_BSDC01000001.1"/>
</dbReference>
<organism evidence="1 2">
    <name type="scientific">Geothrix edaphica</name>
    <dbReference type="NCBI Taxonomy" id="2927976"/>
    <lineage>
        <taxon>Bacteria</taxon>
        <taxon>Pseudomonadati</taxon>
        <taxon>Acidobacteriota</taxon>
        <taxon>Holophagae</taxon>
        <taxon>Holophagales</taxon>
        <taxon>Holophagaceae</taxon>
        <taxon>Geothrix</taxon>
    </lineage>
</organism>
<evidence type="ECO:0000313" key="1">
    <source>
        <dbReference type="EMBL" id="GLH65672.1"/>
    </source>
</evidence>
<dbReference type="SUPFAM" id="SSF102588">
    <property type="entry name" value="LmbE-like"/>
    <property type="match status" value="1"/>
</dbReference>